<dbReference type="SMART" id="SM00327">
    <property type="entry name" value="VWA"/>
    <property type="match status" value="2"/>
</dbReference>
<name>A0A6S7GEE6_PARCT</name>
<accession>A0A6S7GEE6</accession>
<dbReference type="Gene3D" id="2.40.10.10">
    <property type="entry name" value="Trypsin-like serine proteases"/>
    <property type="match status" value="4"/>
</dbReference>
<keyword evidence="10" id="KW-0677">Repeat</keyword>
<dbReference type="PRINTS" id="PR00453">
    <property type="entry name" value="VWFADOMAIN"/>
</dbReference>
<dbReference type="EMBL" id="CACRXK020001918">
    <property type="protein sequence ID" value="CAB3991794.1"/>
    <property type="molecule type" value="Genomic_DNA"/>
</dbReference>
<protein>
    <recommendedName>
        <fullName evidence="15">C3/C5 convertase</fullName>
    </recommendedName>
</protein>
<comment type="cofactor">
    <cofactor evidence="1">
        <name>Mn(2+)</name>
        <dbReference type="ChEBI" id="CHEBI:29035"/>
    </cofactor>
</comment>
<dbReference type="PROSITE" id="PS50240">
    <property type="entry name" value="TRYPSIN_DOM"/>
    <property type="match status" value="3"/>
</dbReference>
<evidence type="ECO:0000256" key="2">
    <source>
        <dbReference type="ARBA" id="ARBA00001946"/>
    </source>
</evidence>
<dbReference type="Gene3D" id="2.10.70.10">
    <property type="entry name" value="Complement Module, domain 1"/>
    <property type="match status" value="4"/>
</dbReference>
<dbReference type="GO" id="GO:0004252">
    <property type="term" value="F:serine-type endopeptidase activity"/>
    <property type="evidence" value="ECO:0007669"/>
    <property type="project" value="InterPro"/>
</dbReference>
<dbReference type="Pfam" id="PF00084">
    <property type="entry name" value="Sushi"/>
    <property type="match status" value="5"/>
</dbReference>
<evidence type="ECO:0000256" key="8">
    <source>
        <dbReference type="ARBA" id="ARBA00022659"/>
    </source>
</evidence>
<dbReference type="CDD" id="cd01450">
    <property type="entry name" value="vWFA_subfamily_ECM"/>
    <property type="match status" value="2"/>
</dbReference>
<dbReference type="SMART" id="SM00032">
    <property type="entry name" value="CCP"/>
    <property type="match status" value="6"/>
</dbReference>
<organism evidence="17 18">
    <name type="scientific">Paramuricea clavata</name>
    <name type="common">Red gorgonian</name>
    <name type="synonym">Violescent sea-whip</name>
    <dbReference type="NCBI Taxonomy" id="317549"/>
    <lineage>
        <taxon>Eukaryota</taxon>
        <taxon>Metazoa</taxon>
        <taxon>Cnidaria</taxon>
        <taxon>Anthozoa</taxon>
        <taxon>Octocorallia</taxon>
        <taxon>Malacalcyonacea</taxon>
        <taxon>Plexauridae</taxon>
        <taxon>Paramuricea</taxon>
    </lineage>
</organism>
<dbReference type="Gene3D" id="3.40.50.410">
    <property type="entry name" value="von Willebrand factor, type A domain"/>
    <property type="match status" value="2"/>
</dbReference>
<evidence type="ECO:0000256" key="10">
    <source>
        <dbReference type="ARBA" id="ARBA00022737"/>
    </source>
</evidence>
<dbReference type="InterPro" id="IPR035976">
    <property type="entry name" value="Sushi/SCR/CCP_sf"/>
</dbReference>
<dbReference type="Pfam" id="PF00089">
    <property type="entry name" value="Trypsin"/>
    <property type="match status" value="4"/>
</dbReference>
<dbReference type="Proteomes" id="UP001152795">
    <property type="component" value="Unassembled WGS sequence"/>
</dbReference>
<dbReference type="Pfam" id="PF00092">
    <property type="entry name" value="VWA"/>
    <property type="match status" value="2"/>
</dbReference>
<dbReference type="InterPro" id="IPR043504">
    <property type="entry name" value="Peptidase_S1_PA_chymotrypsin"/>
</dbReference>
<dbReference type="PANTHER" id="PTHR46393">
    <property type="entry name" value="SUSHI DOMAIN-CONTAINING PROTEIN"/>
    <property type="match status" value="1"/>
</dbReference>
<evidence type="ECO:0000256" key="16">
    <source>
        <dbReference type="PROSITE-ProRule" id="PRU00302"/>
    </source>
</evidence>
<dbReference type="InterPro" id="IPR000436">
    <property type="entry name" value="Sushi_SCR_CCP_dom"/>
</dbReference>
<dbReference type="FunFam" id="2.10.70.10:FF:000011">
    <property type="entry name" value="CUB and sushi domain-containing protein 3 isoform A"/>
    <property type="match status" value="1"/>
</dbReference>
<evidence type="ECO:0000313" key="17">
    <source>
        <dbReference type="EMBL" id="CAB3991794.1"/>
    </source>
</evidence>
<dbReference type="PROSITE" id="PS50234">
    <property type="entry name" value="VWFA"/>
    <property type="match status" value="2"/>
</dbReference>
<dbReference type="InterPro" id="IPR002035">
    <property type="entry name" value="VWF_A"/>
</dbReference>
<dbReference type="GO" id="GO:0006508">
    <property type="term" value="P:proteolysis"/>
    <property type="evidence" value="ECO:0007669"/>
    <property type="project" value="InterPro"/>
</dbReference>
<feature type="disulfide bond" evidence="16">
    <location>
        <begin position="1019"/>
        <end position="1046"/>
    </location>
</feature>
<keyword evidence="14" id="KW-0325">Glycoprotein</keyword>
<dbReference type="InterPro" id="IPR018114">
    <property type="entry name" value="TRYPSIN_HIS"/>
</dbReference>
<sequence length="1636" mass="183607">MMVSVGVRYVLGSILAKHFSWLSPNYVYISLFMFLFSEVNGKRPCGRLLRKVKLPAHTKIASKQRKVNHATLTCDKGYFFSKGKTTKDLSCNKFKNLSSDQIPKCKGCGEPPGLKNGTVTFPSDSVGSVAVYACDVGFSRTGKRKERKCRPNLRWSGGKARISCQKNKCRDPGVAKDTLEWKRQWSSKRFPFCIRKRCPKPDIPRNGRIFGNKFFIGSTVEFFCNSGFTLSGSRKRTCQDDKTWNGTVAVCDDGRSHCRDPGTPIGAIKSGKKHNEGDVVYYACKYGLKLFQGSQNRTCLKNKTWSGTSPRCVDKDYKVFRPINETAELFREGFVNSLLQTTCSGANVSCPKLDARARALNLKYKGGLDLIFVLDTSSSITEVNFEIAREFVKNIVDIFGVDGRANGDGTHIACVTYGTRAQDEFTFNDASVQTKEEALKRIHKIKYTRGGTATRLALDMVRKVILPSSKRPDSTKALFLVTDGESNVGGSPKKAANILKKNLDVEIYVIGIGKKVRDESLRQLASKDENVFAIRSYKHLNKVKNMIVNRPVKDYSECGTSPFKPFDSRARIVGGKKADGRNWPWAVRVLIGEKPKCGGTLINQEFVLTAAHCFNRPPPNKAKIKPHEVKVLFQDKKRTVLTSLELHVHQNYNERNFRHDVALIKIPKLNRFTRNQQAICLPREVNTTNIIKDGNEMYAVGWGRTTPLKPNEFSSENDGSKDLNQVKLPFKANKFCEDNVKNKTAKASRKNKDLWYFNSTTQFCAGDITGQKDTCHGDSGGPGMVLNLHPISGKWRWFQVGVVSWGVGCAQKGEGGYYTKVSAMLCFVSLSSFLISEGGMKPYDKTCNMIILYESRRVTLLIQLKLKSERETGLWILRRLPNNQIPHCKDLCSLYRSVAVYSCNVGFSLKRSRRHRICGRNLQWSGGKSHISCQITWDKSASMFDSLSQIENILFTYNCGEIYTINVKTKESDLTKNIGRAFRPSVFLFGERCPKPDIPQNGRIFGNKFFIGSTVQFSCNSGYTLSGSRKRTCQDDKTWNGTVAVCHDDENYSECGVKPFDARARIVGGKIADEGNWPWAVRIFVEDKHRCGGTLINQEFVLTAAHCFGAAITDLHNVNMTNVLINTTQFCAGDITGQEDTCHGDSGGPAMSLRGMNPKYKGGPLNLKYKEGLDLIFVLRTSSSVTEENFKIAKEFMKKVVEIFGVDEKAKGNGTHIACVTYGTRAQVEFSFNDASVWTKEKALTRIDKIKHTRGATATRLALDMVRKVILPSSKRPNSVKALFLITNRAWSLGGSPKKAADILKKDVEIYVIGIEKKVRDESLRQLASKDDNVFAIKSYKHLNKVLNMIVNRPVKDYSECGSSPFKPFDARRRIVGGKKTNGRNWPWAVRILVEHKPMCVGALINKEFVLTAAHCFSKPQFKPQIKSHEVKVLFQDKRRTMLASLSLHIHPEFNTRNFRNDIALIKIPKLKRFTRNQHAICVPREVNTTNIIKDGNEMYAVGWGRTTPLKPNEFSGGLDGSKDLNQVKLPFKANKFCDDNVKNKTAKELKRNKDIWYFNSTTQFCAGDITGQKDTCYGDSGSPGMVLNLHPVSGKWRWFQVGVVSWGVGCAQKGEVGYYTKVSAYVNWIDKIINS</sequence>
<dbReference type="PRINTS" id="PR00722">
    <property type="entry name" value="CHYMOTRYPSIN"/>
</dbReference>
<dbReference type="SUPFAM" id="SSF53300">
    <property type="entry name" value="vWA-like"/>
    <property type="match status" value="2"/>
</dbReference>
<reference evidence="17" key="1">
    <citation type="submission" date="2020-04" db="EMBL/GenBank/DDBJ databases">
        <authorList>
            <person name="Alioto T."/>
            <person name="Alioto T."/>
            <person name="Gomez Garrido J."/>
        </authorList>
    </citation>
    <scope>NUCLEOTIDE SEQUENCE</scope>
    <source>
        <strain evidence="17">A484AB</strain>
    </source>
</reference>
<keyword evidence="7" id="KW-0399">Innate immunity</keyword>
<keyword evidence="6" id="KW-0964">Secreted</keyword>
<dbReference type="PANTHER" id="PTHR46393:SF7">
    <property type="entry name" value="COMPLEMENT C2"/>
    <property type="match status" value="1"/>
</dbReference>
<evidence type="ECO:0000313" key="18">
    <source>
        <dbReference type="Proteomes" id="UP001152795"/>
    </source>
</evidence>
<dbReference type="GO" id="GO:0005576">
    <property type="term" value="C:extracellular region"/>
    <property type="evidence" value="ECO:0007669"/>
    <property type="project" value="UniProtKB-SubCell"/>
</dbReference>
<keyword evidence="8 16" id="KW-0768">Sushi</keyword>
<evidence type="ECO:0000256" key="4">
    <source>
        <dbReference type="ARBA" id="ARBA00004370"/>
    </source>
</evidence>
<dbReference type="InterPro" id="IPR009003">
    <property type="entry name" value="Peptidase_S1_PA"/>
</dbReference>
<dbReference type="SUPFAM" id="SSF57535">
    <property type="entry name" value="Complement control module/SCR domain"/>
    <property type="match status" value="4"/>
</dbReference>
<keyword evidence="12" id="KW-0472">Membrane</keyword>
<dbReference type="FunFam" id="2.40.10.10:FF:000054">
    <property type="entry name" value="Complement C1r subcomponent"/>
    <property type="match status" value="2"/>
</dbReference>
<keyword evidence="9" id="KW-0732">Signal</keyword>
<dbReference type="SUPFAM" id="SSF50494">
    <property type="entry name" value="Trypsin-like serine proteases"/>
    <property type="match status" value="3"/>
</dbReference>
<dbReference type="InterPro" id="IPR036465">
    <property type="entry name" value="vWFA_dom_sf"/>
</dbReference>
<dbReference type="InterPro" id="IPR001314">
    <property type="entry name" value="Peptidase_S1A"/>
</dbReference>
<dbReference type="CDD" id="cd00033">
    <property type="entry name" value="CCP"/>
    <property type="match status" value="4"/>
</dbReference>
<evidence type="ECO:0000256" key="11">
    <source>
        <dbReference type="ARBA" id="ARBA00022859"/>
    </source>
</evidence>
<dbReference type="GO" id="GO:0009986">
    <property type="term" value="C:cell surface"/>
    <property type="evidence" value="ECO:0007669"/>
    <property type="project" value="UniProtKB-SubCell"/>
</dbReference>
<dbReference type="InterPro" id="IPR001254">
    <property type="entry name" value="Trypsin_dom"/>
</dbReference>
<dbReference type="SMART" id="SM00020">
    <property type="entry name" value="Tryp_SPc"/>
    <property type="match status" value="2"/>
</dbReference>
<gene>
    <name evidence="17" type="ORF">PACLA_8A010002</name>
</gene>
<dbReference type="FunFam" id="2.40.10.10:FF:000068">
    <property type="entry name" value="transmembrane protease serine 2"/>
    <property type="match status" value="1"/>
</dbReference>
<keyword evidence="13 16" id="KW-1015">Disulfide bond</keyword>
<comment type="caution">
    <text evidence="17">The sequence shown here is derived from an EMBL/GenBank/DDBJ whole genome shotgun (WGS) entry which is preliminary data.</text>
</comment>
<dbReference type="GO" id="GO:0016020">
    <property type="term" value="C:membrane"/>
    <property type="evidence" value="ECO:0007669"/>
    <property type="project" value="UniProtKB-SubCell"/>
</dbReference>
<evidence type="ECO:0000256" key="15">
    <source>
        <dbReference type="ARBA" id="ARBA00029636"/>
    </source>
</evidence>
<dbReference type="OrthoDB" id="6127264at2759"/>
<evidence type="ECO:0000256" key="13">
    <source>
        <dbReference type="ARBA" id="ARBA00023157"/>
    </source>
</evidence>
<keyword evidence="11" id="KW-0391">Immunity</keyword>
<evidence type="ECO:0000256" key="3">
    <source>
        <dbReference type="ARBA" id="ARBA00004241"/>
    </source>
</evidence>
<comment type="caution">
    <text evidence="16">Lacks conserved residue(s) required for the propagation of feature annotation.</text>
</comment>
<dbReference type="CDD" id="cd00190">
    <property type="entry name" value="Tryp_SPc"/>
    <property type="match status" value="2"/>
</dbReference>
<evidence type="ECO:0000256" key="6">
    <source>
        <dbReference type="ARBA" id="ARBA00022525"/>
    </source>
</evidence>
<evidence type="ECO:0000256" key="9">
    <source>
        <dbReference type="ARBA" id="ARBA00022729"/>
    </source>
</evidence>
<comment type="cofactor">
    <cofactor evidence="2">
        <name>Mg(2+)</name>
        <dbReference type="ChEBI" id="CHEBI:18420"/>
    </cofactor>
</comment>
<evidence type="ECO:0000256" key="12">
    <source>
        <dbReference type="ARBA" id="ARBA00023136"/>
    </source>
</evidence>
<dbReference type="PROSITE" id="PS50923">
    <property type="entry name" value="SUSHI"/>
    <property type="match status" value="4"/>
</dbReference>
<dbReference type="PROSITE" id="PS00134">
    <property type="entry name" value="TRYPSIN_HIS"/>
    <property type="match status" value="2"/>
</dbReference>
<evidence type="ECO:0000256" key="14">
    <source>
        <dbReference type="ARBA" id="ARBA00023180"/>
    </source>
</evidence>
<evidence type="ECO:0000256" key="7">
    <source>
        <dbReference type="ARBA" id="ARBA00022588"/>
    </source>
</evidence>
<evidence type="ECO:0000256" key="1">
    <source>
        <dbReference type="ARBA" id="ARBA00001936"/>
    </source>
</evidence>
<evidence type="ECO:0000256" key="5">
    <source>
        <dbReference type="ARBA" id="ARBA00004613"/>
    </source>
</evidence>
<feature type="disulfide bond" evidence="16">
    <location>
        <begin position="224"/>
        <end position="251"/>
    </location>
</feature>
<dbReference type="GO" id="GO:0045087">
    <property type="term" value="P:innate immune response"/>
    <property type="evidence" value="ECO:0007669"/>
    <property type="project" value="UniProtKB-KW"/>
</dbReference>
<comment type="subcellular location">
    <subcellularLocation>
        <location evidence="3">Cell surface</location>
    </subcellularLocation>
    <subcellularLocation>
        <location evidence="4">Membrane</location>
    </subcellularLocation>
    <subcellularLocation>
        <location evidence="5">Secreted</location>
    </subcellularLocation>
</comment>
<proteinExistence type="predicted"/>
<keyword evidence="18" id="KW-1185">Reference proteome</keyword>